<organism evidence="2 3">
    <name type="scientific">Chara braunii</name>
    <name type="common">Braun's stonewort</name>
    <dbReference type="NCBI Taxonomy" id="69332"/>
    <lineage>
        <taxon>Eukaryota</taxon>
        <taxon>Viridiplantae</taxon>
        <taxon>Streptophyta</taxon>
        <taxon>Charophyceae</taxon>
        <taxon>Charales</taxon>
        <taxon>Characeae</taxon>
        <taxon>Chara</taxon>
    </lineage>
</organism>
<evidence type="ECO:0000313" key="3">
    <source>
        <dbReference type="Proteomes" id="UP000265515"/>
    </source>
</evidence>
<reference evidence="2 3" key="1">
    <citation type="journal article" date="2018" name="Cell">
        <title>The Chara Genome: Secondary Complexity and Implications for Plant Terrestrialization.</title>
        <authorList>
            <person name="Nishiyama T."/>
            <person name="Sakayama H."/>
            <person name="Vries J.D."/>
            <person name="Buschmann H."/>
            <person name="Saint-Marcoux D."/>
            <person name="Ullrich K.K."/>
            <person name="Haas F.B."/>
            <person name="Vanderstraeten L."/>
            <person name="Becker D."/>
            <person name="Lang D."/>
            <person name="Vosolsobe S."/>
            <person name="Rombauts S."/>
            <person name="Wilhelmsson P.K.I."/>
            <person name="Janitza P."/>
            <person name="Kern R."/>
            <person name="Heyl A."/>
            <person name="Rumpler F."/>
            <person name="Villalobos L.I.A.C."/>
            <person name="Clay J.M."/>
            <person name="Skokan R."/>
            <person name="Toyoda A."/>
            <person name="Suzuki Y."/>
            <person name="Kagoshima H."/>
            <person name="Schijlen E."/>
            <person name="Tajeshwar N."/>
            <person name="Catarino B."/>
            <person name="Hetherington A.J."/>
            <person name="Saltykova A."/>
            <person name="Bonnot C."/>
            <person name="Breuninger H."/>
            <person name="Symeonidi A."/>
            <person name="Radhakrishnan G.V."/>
            <person name="Van Nieuwerburgh F."/>
            <person name="Deforce D."/>
            <person name="Chang C."/>
            <person name="Karol K.G."/>
            <person name="Hedrich R."/>
            <person name="Ulvskov P."/>
            <person name="Glockner G."/>
            <person name="Delwiche C.F."/>
            <person name="Petrasek J."/>
            <person name="Van de Peer Y."/>
            <person name="Friml J."/>
            <person name="Beilby M."/>
            <person name="Dolan L."/>
            <person name="Kohara Y."/>
            <person name="Sugano S."/>
            <person name="Fujiyama A."/>
            <person name="Delaux P.-M."/>
            <person name="Quint M."/>
            <person name="TheiBen G."/>
            <person name="Hagemann M."/>
            <person name="Harholt J."/>
            <person name="Dunand C."/>
            <person name="Zachgo S."/>
            <person name="Langdale J."/>
            <person name="Maumus F."/>
            <person name="Straeten D.V.D."/>
            <person name="Gould S.B."/>
            <person name="Rensing S.A."/>
        </authorList>
    </citation>
    <scope>NUCLEOTIDE SEQUENCE [LARGE SCALE GENOMIC DNA]</scope>
    <source>
        <strain evidence="2 3">S276</strain>
    </source>
</reference>
<gene>
    <name evidence="2" type="ORF">CBR_g18714</name>
</gene>
<keyword evidence="3" id="KW-1185">Reference proteome</keyword>
<dbReference type="Proteomes" id="UP000265515">
    <property type="component" value="Unassembled WGS sequence"/>
</dbReference>
<protein>
    <submittedName>
        <fullName evidence="2">Uncharacterized protein</fullName>
    </submittedName>
</protein>
<evidence type="ECO:0000256" key="1">
    <source>
        <dbReference type="SAM" id="MobiDB-lite"/>
    </source>
</evidence>
<sequence length="217" mass="22532">MVAALLLIYRTKTIEVSNFVTVGAKTTSINHTSEACTTEGMPVAGHDDCGAFTITGRGLRDGDKTRGCRSGEDRGGRVVGRWVKNEDKTRGNKGGEDGGDEVRGGEVADAETWGAVVDETRRGDSVGGNAGMATDAIEEHIETNGDTTTAGRAPAESIVKATNADEEEAANRKGAFRVINDMEGVTKTDEDAGATDAGNEEEVVIGVTGVGNEEGVV</sequence>
<dbReference type="AlphaFoldDB" id="A0A388KWH2"/>
<comment type="caution">
    <text evidence="2">The sequence shown here is derived from an EMBL/GenBank/DDBJ whole genome shotgun (WGS) entry which is preliminary data.</text>
</comment>
<accession>A0A388KWH2</accession>
<feature type="compositionally biased region" description="Basic and acidic residues" evidence="1">
    <location>
        <begin position="83"/>
        <end position="105"/>
    </location>
</feature>
<dbReference type="Gramene" id="GBG74303">
    <property type="protein sequence ID" value="GBG74303"/>
    <property type="gene ID" value="CBR_g18714"/>
</dbReference>
<dbReference type="EMBL" id="BFEA01000200">
    <property type="protein sequence ID" value="GBG74303.1"/>
    <property type="molecule type" value="Genomic_DNA"/>
</dbReference>
<feature type="region of interest" description="Disordered" evidence="1">
    <location>
        <begin position="82"/>
        <end position="105"/>
    </location>
</feature>
<name>A0A388KWH2_CHABU</name>
<proteinExistence type="predicted"/>
<evidence type="ECO:0000313" key="2">
    <source>
        <dbReference type="EMBL" id="GBG74303.1"/>
    </source>
</evidence>